<dbReference type="RefSeq" id="WP_111649203.1">
    <property type="nucleotide sequence ID" value="NZ_JACHWI010000002.1"/>
</dbReference>
<keyword evidence="1" id="KW-0472">Membrane</keyword>
<organism evidence="2 3">
    <name type="scientific">Actinoplanes lutulentus</name>
    <dbReference type="NCBI Taxonomy" id="1287878"/>
    <lineage>
        <taxon>Bacteria</taxon>
        <taxon>Bacillati</taxon>
        <taxon>Actinomycetota</taxon>
        <taxon>Actinomycetes</taxon>
        <taxon>Micromonosporales</taxon>
        <taxon>Micromonosporaceae</taxon>
        <taxon>Actinoplanes</taxon>
    </lineage>
</organism>
<name>A0A327ZL14_9ACTN</name>
<comment type="caution">
    <text evidence="2">The sequence shown here is derived from an EMBL/GenBank/DDBJ whole genome shotgun (WGS) entry which is preliminary data.</text>
</comment>
<dbReference type="OrthoDB" id="3296022at2"/>
<proteinExistence type="predicted"/>
<evidence type="ECO:0000313" key="3">
    <source>
        <dbReference type="Proteomes" id="UP000249341"/>
    </source>
</evidence>
<feature type="transmembrane region" description="Helical" evidence="1">
    <location>
        <begin position="52"/>
        <end position="71"/>
    </location>
</feature>
<dbReference type="EMBL" id="QLMJ01000005">
    <property type="protein sequence ID" value="RAK38067.1"/>
    <property type="molecule type" value="Genomic_DNA"/>
</dbReference>
<protein>
    <submittedName>
        <fullName evidence="2">Uncharacterized protein</fullName>
    </submittedName>
</protein>
<dbReference type="Proteomes" id="UP000249341">
    <property type="component" value="Unassembled WGS sequence"/>
</dbReference>
<accession>A0A327ZL14</accession>
<keyword evidence="3" id="KW-1185">Reference proteome</keyword>
<evidence type="ECO:0000313" key="2">
    <source>
        <dbReference type="EMBL" id="RAK38067.1"/>
    </source>
</evidence>
<reference evidence="2 3" key="1">
    <citation type="submission" date="2018-06" db="EMBL/GenBank/DDBJ databases">
        <title>Genomic Encyclopedia of Type Strains, Phase III (KMG-III): the genomes of soil and plant-associated and newly described type strains.</title>
        <authorList>
            <person name="Whitman W."/>
        </authorList>
    </citation>
    <scope>NUCLEOTIDE SEQUENCE [LARGE SCALE GENOMIC DNA]</scope>
    <source>
        <strain evidence="2 3">CGMCC 4.7090</strain>
    </source>
</reference>
<gene>
    <name evidence="2" type="ORF">B0I29_1057</name>
</gene>
<sequence>MAGPALYAELNAVRALVAHGLADVSTASEMGQFWIRSACARLAAIDAVLVEAAGVPLAGVTMLAGISMLAGRRVRMALGRRRLARHPTPGVPGHTPRRPGLVIVPETLLHARVRLVSATLRHVGSGRWSAPELRRAALADPVTRRLAEADLLLCQAVDCMERYLDDLAKG</sequence>
<evidence type="ECO:0000256" key="1">
    <source>
        <dbReference type="SAM" id="Phobius"/>
    </source>
</evidence>
<dbReference type="AlphaFoldDB" id="A0A327ZL14"/>
<keyword evidence="1" id="KW-0812">Transmembrane</keyword>
<keyword evidence="1" id="KW-1133">Transmembrane helix</keyword>